<gene>
    <name evidence="2" type="ORF">SAMN02745121_02947</name>
</gene>
<sequence length="60" mass="7175">DEQKQDEQKQDEQKQDKGEQPQPQPQLDKADLDKALEQLDAEDNFQLDRPARQIRVEKDW</sequence>
<accession>A0A1I1XLX2</accession>
<feature type="non-terminal residue" evidence="2">
    <location>
        <position position="1"/>
    </location>
</feature>
<reference evidence="3" key="1">
    <citation type="submission" date="2016-10" db="EMBL/GenBank/DDBJ databases">
        <authorList>
            <person name="Varghese N."/>
            <person name="Submissions S."/>
        </authorList>
    </citation>
    <scope>NUCLEOTIDE SEQUENCE [LARGE SCALE GENOMIC DNA]</scope>
    <source>
        <strain evidence="3">ATCC 25963</strain>
    </source>
</reference>
<evidence type="ECO:0000256" key="1">
    <source>
        <dbReference type="SAM" id="MobiDB-lite"/>
    </source>
</evidence>
<dbReference type="EMBL" id="FOMX01000008">
    <property type="protein sequence ID" value="SFE08306.1"/>
    <property type="molecule type" value="Genomic_DNA"/>
</dbReference>
<evidence type="ECO:0000313" key="2">
    <source>
        <dbReference type="EMBL" id="SFE08306.1"/>
    </source>
</evidence>
<organism evidence="2 3">
    <name type="scientific">Nannocystis exedens</name>
    <dbReference type="NCBI Taxonomy" id="54"/>
    <lineage>
        <taxon>Bacteria</taxon>
        <taxon>Pseudomonadati</taxon>
        <taxon>Myxococcota</taxon>
        <taxon>Polyangia</taxon>
        <taxon>Nannocystales</taxon>
        <taxon>Nannocystaceae</taxon>
        <taxon>Nannocystis</taxon>
    </lineage>
</organism>
<feature type="compositionally biased region" description="Basic and acidic residues" evidence="1">
    <location>
        <begin position="1"/>
        <end position="19"/>
    </location>
</feature>
<evidence type="ECO:0000313" key="3">
    <source>
        <dbReference type="Proteomes" id="UP000199400"/>
    </source>
</evidence>
<dbReference type="AlphaFoldDB" id="A0A1I1XLX2"/>
<dbReference type="RefSeq" id="WP_218163343.1">
    <property type="nucleotide sequence ID" value="NZ_FOMX01000008.1"/>
</dbReference>
<name>A0A1I1XLX2_9BACT</name>
<dbReference type="Proteomes" id="UP000199400">
    <property type="component" value="Unassembled WGS sequence"/>
</dbReference>
<proteinExistence type="predicted"/>
<protein>
    <submittedName>
        <fullName evidence="2">Uncharacterized protein</fullName>
    </submittedName>
</protein>
<keyword evidence="3" id="KW-1185">Reference proteome</keyword>
<feature type="region of interest" description="Disordered" evidence="1">
    <location>
        <begin position="1"/>
        <end position="33"/>
    </location>
</feature>